<dbReference type="GO" id="GO:0003682">
    <property type="term" value="F:chromatin binding"/>
    <property type="evidence" value="ECO:0007669"/>
    <property type="project" value="TreeGrafter"/>
</dbReference>
<dbReference type="GO" id="GO:0046982">
    <property type="term" value="F:protein heterodimerization activity"/>
    <property type="evidence" value="ECO:0007669"/>
    <property type="project" value="InterPro"/>
</dbReference>
<evidence type="ECO:0000256" key="5">
    <source>
        <dbReference type="SAM" id="MobiDB-lite"/>
    </source>
</evidence>
<dbReference type="Pfam" id="PF15630">
    <property type="entry name" value="CENP-S"/>
    <property type="match status" value="1"/>
</dbReference>
<proteinExistence type="inferred from homology"/>
<dbReference type="InterPro" id="IPR029003">
    <property type="entry name" value="CENP-S/Mhf1"/>
</dbReference>
<gene>
    <name evidence="6" type="ORF">GcM1_212057</name>
</gene>
<comment type="caution">
    <text evidence="6">The sequence shown here is derived from an EMBL/GenBank/DDBJ whole genome shotgun (WGS) entry which is preliminary data.</text>
</comment>
<dbReference type="AlphaFoldDB" id="A0A420IV26"/>
<evidence type="ECO:0000313" key="7">
    <source>
        <dbReference type="Proteomes" id="UP000285326"/>
    </source>
</evidence>
<dbReference type="GO" id="GO:0000712">
    <property type="term" value="P:resolution of meiotic recombination intermediates"/>
    <property type="evidence" value="ECO:0007669"/>
    <property type="project" value="TreeGrafter"/>
</dbReference>
<feature type="region of interest" description="Disordered" evidence="5">
    <location>
        <begin position="106"/>
        <end position="127"/>
    </location>
</feature>
<evidence type="ECO:0000256" key="3">
    <source>
        <dbReference type="ARBA" id="ARBA00023125"/>
    </source>
</evidence>
<dbReference type="GO" id="GO:0003677">
    <property type="term" value="F:DNA binding"/>
    <property type="evidence" value="ECO:0007669"/>
    <property type="project" value="UniProtKB-KW"/>
</dbReference>
<evidence type="ECO:0000256" key="2">
    <source>
        <dbReference type="ARBA" id="ARBA00022763"/>
    </source>
</evidence>
<dbReference type="Proteomes" id="UP000285326">
    <property type="component" value="Unassembled WGS sequence"/>
</dbReference>
<dbReference type="GO" id="GO:0071821">
    <property type="term" value="C:FANCM-MHF complex"/>
    <property type="evidence" value="ECO:0007669"/>
    <property type="project" value="InterPro"/>
</dbReference>
<dbReference type="PANTHER" id="PTHR22980:SF0">
    <property type="entry name" value="CENTROMERE PROTEIN S"/>
    <property type="match status" value="1"/>
</dbReference>
<dbReference type="Gene3D" id="1.10.20.10">
    <property type="entry name" value="Histone, subunit A"/>
    <property type="match status" value="1"/>
</dbReference>
<dbReference type="CDD" id="cd22919">
    <property type="entry name" value="HFD_CENP-S"/>
    <property type="match status" value="1"/>
</dbReference>
<dbReference type="GO" id="GO:0006281">
    <property type="term" value="P:DNA repair"/>
    <property type="evidence" value="ECO:0007669"/>
    <property type="project" value="UniProtKB-KW"/>
</dbReference>
<evidence type="ECO:0000256" key="4">
    <source>
        <dbReference type="ARBA" id="ARBA00023204"/>
    </source>
</evidence>
<dbReference type="SUPFAM" id="SSF47113">
    <property type="entry name" value="Histone-fold"/>
    <property type="match status" value="1"/>
</dbReference>
<protein>
    <submittedName>
        <fullName evidence="6">Inner kinetochore subunit mhf1</fullName>
    </submittedName>
</protein>
<sequence>MTDLDGSDVSERLKATLWHNVGTLVTSEAQKLSNQHEMPISATPQFIGALTEMVWIQIENVAMDLEAFARHAGRSTIGTDDVLLLTRRNEELEGVLRKWIEAEVRRKSEGARKKTNSKGKGRVNKRK</sequence>
<name>A0A420IV26_9PEZI</name>
<dbReference type="InterPro" id="IPR009072">
    <property type="entry name" value="Histone-fold"/>
</dbReference>
<keyword evidence="4" id="KW-0234">DNA repair</keyword>
<accession>A0A420IV26</accession>
<comment type="similarity">
    <text evidence="1">Belongs to the TAF9 family. CENP-S/MHF1 subfamily.</text>
</comment>
<keyword evidence="2" id="KW-0227">DNA damage</keyword>
<organism evidence="6 7">
    <name type="scientific">Golovinomyces cichoracearum</name>
    <dbReference type="NCBI Taxonomy" id="62708"/>
    <lineage>
        <taxon>Eukaryota</taxon>
        <taxon>Fungi</taxon>
        <taxon>Dikarya</taxon>
        <taxon>Ascomycota</taxon>
        <taxon>Pezizomycotina</taxon>
        <taxon>Leotiomycetes</taxon>
        <taxon>Erysiphales</taxon>
        <taxon>Erysiphaceae</taxon>
        <taxon>Golovinomyces</taxon>
    </lineage>
</organism>
<feature type="compositionally biased region" description="Basic residues" evidence="5">
    <location>
        <begin position="113"/>
        <end position="127"/>
    </location>
</feature>
<reference evidence="6 7" key="1">
    <citation type="journal article" date="2018" name="BMC Genomics">
        <title>Comparative genome analyses reveal sequence features reflecting distinct modes of host-adaptation between dicot and monocot powdery mildew.</title>
        <authorList>
            <person name="Wu Y."/>
            <person name="Ma X."/>
            <person name="Pan Z."/>
            <person name="Kale S.D."/>
            <person name="Song Y."/>
            <person name="King H."/>
            <person name="Zhang Q."/>
            <person name="Presley C."/>
            <person name="Deng X."/>
            <person name="Wei C.I."/>
            <person name="Xiao S."/>
        </authorList>
    </citation>
    <scope>NUCLEOTIDE SEQUENCE [LARGE SCALE GENOMIC DNA]</scope>
    <source>
        <strain evidence="6">UMSG1</strain>
    </source>
</reference>
<evidence type="ECO:0000313" key="6">
    <source>
        <dbReference type="EMBL" id="RKF78362.1"/>
    </source>
</evidence>
<dbReference type="PANTHER" id="PTHR22980">
    <property type="entry name" value="CORTISTATIN"/>
    <property type="match status" value="1"/>
</dbReference>
<evidence type="ECO:0000256" key="1">
    <source>
        <dbReference type="ARBA" id="ARBA00006612"/>
    </source>
</evidence>
<keyword evidence="3" id="KW-0238">DNA-binding</keyword>
<dbReference type="GO" id="GO:0031297">
    <property type="term" value="P:replication fork processing"/>
    <property type="evidence" value="ECO:0007669"/>
    <property type="project" value="TreeGrafter"/>
</dbReference>
<dbReference type="EMBL" id="MCBS01021211">
    <property type="protein sequence ID" value="RKF78362.1"/>
    <property type="molecule type" value="Genomic_DNA"/>
</dbReference>